<feature type="transmembrane region" description="Helical" evidence="2">
    <location>
        <begin position="48"/>
        <end position="68"/>
    </location>
</feature>
<accession>A0AAD2JYJ7</accession>
<sequence>TVTTFLKKSRQQFGPKSVLYISFGSLFFPVETPHLVKVMIDVLLNLKTVVPFIFVLAGAMASLSAETIDCVHASGRGIVCAHWVNQKAILKSGTVGWFLTHGGYN</sequence>
<reference evidence="3" key="1">
    <citation type="submission" date="2023-11" db="EMBL/GenBank/DDBJ databases">
        <authorList>
            <person name="De Vega J J."/>
            <person name="De Vega J J."/>
        </authorList>
    </citation>
    <scope>NUCLEOTIDE SEQUENCE</scope>
</reference>
<keyword evidence="2" id="KW-0812">Transmembrane</keyword>
<keyword evidence="2" id="KW-0472">Membrane</keyword>
<dbReference type="PANTHER" id="PTHR48047">
    <property type="entry name" value="GLYCOSYLTRANSFERASE"/>
    <property type="match status" value="1"/>
</dbReference>
<evidence type="ECO:0000313" key="4">
    <source>
        <dbReference type="Proteomes" id="UP001295794"/>
    </source>
</evidence>
<evidence type="ECO:0000256" key="1">
    <source>
        <dbReference type="ARBA" id="ARBA00009995"/>
    </source>
</evidence>
<dbReference type="GO" id="GO:0035251">
    <property type="term" value="F:UDP-glucosyltransferase activity"/>
    <property type="evidence" value="ECO:0007669"/>
    <property type="project" value="TreeGrafter"/>
</dbReference>
<protein>
    <submittedName>
        <fullName evidence="3">Uncharacterized protein</fullName>
    </submittedName>
</protein>
<dbReference type="EMBL" id="CAVNYO010000138">
    <property type="protein sequence ID" value="CAK5269022.1"/>
    <property type="molecule type" value="Genomic_DNA"/>
</dbReference>
<dbReference type="Gene3D" id="3.40.50.2000">
    <property type="entry name" value="Glycogen Phosphorylase B"/>
    <property type="match status" value="1"/>
</dbReference>
<gene>
    <name evidence="3" type="ORF">MYCIT1_LOCUS12434</name>
</gene>
<proteinExistence type="inferred from homology"/>
<comment type="similarity">
    <text evidence="1">Belongs to the UDP-glycosyltransferase family.</text>
</comment>
<dbReference type="Proteomes" id="UP001295794">
    <property type="component" value="Unassembled WGS sequence"/>
</dbReference>
<evidence type="ECO:0000256" key="2">
    <source>
        <dbReference type="SAM" id="Phobius"/>
    </source>
</evidence>
<dbReference type="SUPFAM" id="SSF53756">
    <property type="entry name" value="UDP-Glycosyltransferase/glycogen phosphorylase"/>
    <property type="match status" value="1"/>
</dbReference>
<feature type="non-terminal residue" evidence="3">
    <location>
        <position position="1"/>
    </location>
</feature>
<comment type="caution">
    <text evidence="3">The sequence shown here is derived from an EMBL/GenBank/DDBJ whole genome shotgun (WGS) entry which is preliminary data.</text>
</comment>
<organism evidence="3 4">
    <name type="scientific">Mycena citricolor</name>
    <dbReference type="NCBI Taxonomy" id="2018698"/>
    <lineage>
        <taxon>Eukaryota</taxon>
        <taxon>Fungi</taxon>
        <taxon>Dikarya</taxon>
        <taxon>Basidiomycota</taxon>
        <taxon>Agaricomycotina</taxon>
        <taxon>Agaricomycetes</taxon>
        <taxon>Agaricomycetidae</taxon>
        <taxon>Agaricales</taxon>
        <taxon>Marasmiineae</taxon>
        <taxon>Mycenaceae</taxon>
        <taxon>Mycena</taxon>
    </lineage>
</organism>
<keyword evidence="4" id="KW-1185">Reference proteome</keyword>
<name>A0AAD2JYJ7_9AGAR</name>
<dbReference type="AlphaFoldDB" id="A0AAD2JYJ7"/>
<evidence type="ECO:0000313" key="3">
    <source>
        <dbReference type="EMBL" id="CAK5269022.1"/>
    </source>
</evidence>
<keyword evidence="2" id="KW-1133">Transmembrane helix</keyword>